<organism evidence="2 3">
    <name type="scientific">Anaeromyces robustus</name>
    <dbReference type="NCBI Taxonomy" id="1754192"/>
    <lineage>
        <taxon>Eukaryota</taxon>
        <taxon>Fungi</taxon>
        <taxon>Fungi incertae sedis</taxon>
        <taxon>Chytridiomycota</taxon>
        <taxon>Chytridiomycota incertae sedis</taxon>
        <taxon>Neocallimastigomycetes</taxon>
        <taxon>Neocallimastigales</taxon>
        <taxon>Neocallimastigaceae</taxon>
        <taxon>Anaeromyces</taxon>
    </lineage>
</organism>
<comment type="caution">
    <text evidence="2">The sequence shown here is derived from an EMBL/GenBank/DDBJ whole genome shotgun (WGS) entry which is preliminary data.</text>
</comment>
<dbReference type="Proteomes" id="UP000193944">
    <property type="component" value="Unassembled WGS sequence"/>
</dbReference>
<name>A0A1Y1X9S1_9FUNG</name>
<sequence length="105" mass="12163">MKFLNTLVLFVTLLFTTIASADKCCETCTAKGYKKFYSVDKIFNRCGECCMKPNKYWLYHMFEAGLLEAETENPCKELGFTEYETTETHGVLAIKMTLDKYRKPN</sequence>
<keyword evidence="1" id="KW-0732">Signal</keyword>
<proteinExistence type="predicted"/>
<dbReference type="AlphaFoldDB" id="A0A1Y1X9S1"/>
<evidence type="ECO:0000256" key="1">
    <source>
        <dbReference type="SAM" id="SignalP"/>
    </source>
</evidence>
<evidence type="ECO:0000313" key="3">
    <source>
        <dbReference type="Proteomes" id="UP000193944"/>
    </source>
</evidence>
<accession>A0A1Y1X9S1</accession>
<gene>
    <name evidence="2" type="ORF">BCR32DRAFT_326835</name>
</gene>
<reference evidence="2 3" key="2">
    <citation type="submission" date="2016-08" db="EMBL/GenBank/DDBJ databases">
        <title>Pervasive Adenine N6-methylation of Active Genes in Fungi.</title>
        <authorList>
            <consortium name="DOE Joint Genome Institute"/>
            <person name="Mondo S.J."/>
            <person name="Dannebaum R.O."/>
            <person name="Kuo R.C."/>
            <person name="Labutti K."/>
            <person name="Haridas S."/>
            <person name="Kuo A."/>
            <person name="Salamov A."/>
            <person name="Ahrendt S.R."/>
            <person name="Lipzen A."/>
            <person name="Sullivan W."/>
            <person name="Andreopoulos W.B."/>
            <person name="Clum A."/>
            <person name="Lindquist E."/>
            <person name="Daum C."/>
            <person name="Ramamoorthy G.K."/>
            <person name="Gryganskyi A."/>
            <person name="Culley D."/>
            <person name="Magnuson J.K."/>
            <person name="James T.Y."/>
            <person name="O'Malley M.A."/>
            <person name="Stajich J.E."/>
            <person name="Spatafora J.W."/>
            <person name="Visel A."/>
            <person name="Grigoriev I.V."/>
        </authorList>
    </citation>
    <scope>NUCLEOTIDE SEQUENCE [LARGE SCALE GENOMIC DNA]</scope>
    <source>
        <strain evidence="2 3">S4</strain>
    </source>
</reference>
<reference evidence="2 3" key="1">
    <citation type="submission" date="2016-08" db="EMBL/GenBank/DDBJ databases">
        <title>A Parts List for Fungal Cellulosomes Revealed by Comparative Genomics.</title>
        <authorList>
            <consortium name="DOE Joint Genome Institute"/>
            <person name="Haitjema C.H."/>
            <person name="Gilmore S.P."/>
            <person name="Henske J.K."/>
            <person name="Solomon K.V."/>
            <person name="De Groot R."/>
            <person name="Kuo A."/>
            <person name="Mondo S.J."/>
            <person name="Salamov A.A."/>
            <person name="Labutti K."/>
            <person name="Zhao Z."/>
            <person name="Chiniquy J."/>
            <person name="Barry K."/>
            <person name="Brewer H.M."/>
            <person name="Purvine S.O."/>
            <person name="Wright A.T."/>
            <person name="Boxma B."/>
            <person name="Van Alen T."/>
            <person name="Hackstein J.H."/>
            <person name="Baker S.E."/>
            <person name="Grigoriev I.V."/>
            <person name="O'Malley M.A."/>
        </authorList>
    </citation>
    <scope>NUCLEOTIDE SEQUENCE [LARGE SCALE GENOMIC DNA]</scope>
    <source>
        <strain evidence="2 3">S4</strain>
    </source>
</reference>
<dbReference type="OrthoDB" id="189528at2759"/>
<evidence type="ECO:0000313" key="2">
    <source>
        <dbReference type="EMBL" id="ORX82469.1"/>
    </source>
</evidence>
<dbReference type="EMBL" id="MCFG01000094">
    <property type="protein sequence ID" value="ORX82469.1"/>
    <property type="molecule type" value="Genomic_DNA"/>
</dbReference>
<protein>
    <submittedName>
        <fullName evidence="2">Uncharacterized protein</fullName>
    </submittedName>
</protein>
<feature type="chain" id="PRO_5012214777" evidence="1">
    <location>
        <begin position="22"/>
        <end position="105"/>
    </location>
</feature>
<keyword evidence="3" id="KW-1185">Reference proteome</keyword>
<feature type="signal peptide" evidence="1">
    <location>
        <begin position="1"/>
        <end position="21"/>
    </location>
</feature>